<protein>
    <submittedName>
        <fullName evidence="2">Unannotated protein</fullName>
    </submittedName>
</protein>
<gene>
    <name evidence="2" type="ORF">UFOPK3001_02527</name>
    <name evidence="3" type="ORF">UFOPK3954_00932</name>
</gene>
<evidence type="ECO:0000256" key="1">
    <source>
        <dbReference type="SAM" id="Phobius"/>
    </source>
</evidence>
<dbReference type="AlphaFoldDB" id="A0A6J7A238"/>
<keyword evidence="1" id="KW-0472">Membrane</keyword>
<evidence type="ECO:0000313" key="3">
    <source>
        <dbReference type="EMBL" id="CAB4987254.1"/>
    </source>
</evidence>
<sequence length="36" mass="3979">MGYNPYRKKVVKPGDKWIFAAIAAIAVALILWGFLG</sequence>
<dbReference type="EMBL" id="CAFBON010000082">
    <property type="protein sequence ID" value="CAB4987254.1"/>
    <property type="molecule type" value="Genomic_DNA"/>
</dbReference>
<reference evidence="2" key="1">
    <citation type="submission" date="2020-05" db="EMBL/GenBank/DDBJ databases">
        <authorList>
            <person name="Chiriac C."/>
            <person name="Salcher M."/>
            <person name="Ghai R."/>
            <person name="Kavagutti S V."/>
        </authorList>
    </citation>
    <scope>NUCLEOTIDE SEQUENCE</scope>
</reference>
<keyword evidence="1" id="KW-1133">Transmembrane helix</keyword>
<organism evidence="2">
    <name type="scientific">freshwater metagenome</name>
    <dbReference type="NCBI Taxonomy" id="449393"/>
    <lineage>
        <taxon>unclassified sequences</taxon>
        <taxon>metagenomes</taxon>
        <taxon>ecological metagenomes</taxon>
    </lineage>
</organism>
<name>A0A6J7A238_9ZZZZ</name>
<feature type="transmembrane region" description="Helical" evidence="1">
    <location>
        <begin position="17"/>
        <end position="35"/>
    </location>
</feature>
<keyword evidence="1" id="KW-0812">Transmembrane</keyword>
<evidence type="ECO:0000313" key="2">
    <source>
        <dbReference type="EMBL" id="CAB4826754.1"/>
    </source>
</evidence>
<dbReference type="EMBL" id="CAFAAJ010000262">
    <property type="protein sequence ID" value="CAB4826754.1"/>
    <property type="molecule type" value="Genomic_DNA"/>
</dbReference>
<accession>A0A6J7A238</accession>
<proteinExistence type="predicted"/>